<sequence length="59" mass="6257">MPVATTRTQSGEATRRSASGRGIASTKAESLLLASVWPRLAVAAVLSALLWLCFRWAVA</sequence>
<keyword evidence="2" id="KW-1133">Transmembrane helix</keyword>
<dbReference type="AlphaFoldDB" id="A0A1H4EZN6"/>
<evidence type="ECO:0000256" key="1">
    <source>
        <dbReference type="SAM" id="MobiDB-lite"/>
    </source>
</evidence>
<feature type="region of interest" description="Disordered" evidence="1">
    <location>
        <begin position="1"/>
        <end position="23"/>
    </location>
</feature>
<name>A0A1H4EZN6_9RHOB</name>
<keyword evidence="4" id="KW-1185">Reference proteome</keyword>
<evidence type="ECO:0000313" key="4">
    <source>
        <dbReference type="Proteomes" id="UP000198703"/>
    </source>
</evidence>
<feature type="compositionally biased region" description="Polar residues" evidence="1">
    <location>
        <begin position="1"/>
        <end position="12"/>
    </location>
</feature>
<organism evidence="3 4">
    <name type="scientific">Rubrimonas cliftonensis</name>
    <dbReference type="NCBI Taxonomy" id="89524"/>
    <lineage>
        <taxon>Bacteria</taxon>
        <taxon>Pseudomonadati</taxon>
        <taxon>Pseudomonadota</taxon>
        <taxon>Alphaproteobacteria</taxon>
        <taxon>Rhodobacterales</taxon>
        <taxon>Paracoccaceae</taxon>
        <taxon>Rubrimonas</taxon>
    </lineage>
</organism>
<keyword evidence="2" id="KW-0472">Membrane</keyword>
<dbReference type="Proteomes" id="UP000198703">
    <property type="component" value="Unassembled WGS sequence"/>
</dbReference>
<proteinExistence type="predicted"/>
<gene>
    <name evidence="3" type="ORF">SAMN05444370_1177</name>
</gene>
<dbReference type="STRING" id="89524.SAMN05444370_1177"/>
<protein>
    <submittedName>
        <fullName evidence="3">Uncharacterized protein</fullName>
    </submittedName>
</protein>
<reference evidence="3 4" key="1">
    <citation type="submission" date="2016-10" db="EMBL/GenBank/DDBJ databases">
        <authorList>
            <person name="de Groot N.N."/>
        </authorList>
    </citation>
    <scope>NUCLEOTIDE SEQUENCE [LARGE SCALE GENOMIC DNA]</scope>
    <source>
        <strain evidence="3 4">DSM 15345</strain>
    </source>
</reference>
<evidence type="ECO:0000313" key="3">
    <source>
        <dbReference type="EMBL" id="SEA90150.1"/>
    </source>
</evidence>
<evidence type="ECO:0000256" key="2">
    <source>
        <dbReference type="SAM" id="Phobius"/>
    </source>
</evidence>
<feature type="transmembrane region" description="Helical" evidence="2">
    <location>
        <begin position="36"/>
        <end position="58"/>
    </location>
</feature>
<dbReference type="EMBL" id="FNQM01000017">
    <property type="protein sequence ID" value="SEA90150.1"/>
    <property type="molecule type" value="Genomic_DNA"/>
</dbReference>
<keyword evidence="2" id="KW-0812">Transmembrane</keyword>
<accession>A0A1H4EZN6</accession>